<evidence type="ECO:0000256" key="5">
    <source>
        <dbReference type="ARBA" id="ARBA00022989"/>
    </source>
</evidence>
<reference evidence="11" key="1">
    <citation type="submission" date="2022-08" db="EMBL/GenBank/DDBJ databases">
        <authorList>
            <person name="Gutierrez-Valencia J."/>
        </authorList>
    </citation>
    <scope>NUCLEOTIDE SEQUENCE</scope>
</reference>
<feature type="signal peptide" evidence="9">
    <location>
        <begin position="1"/>
        <end position="26"/>
    </location>
</feature>
<evidence type="ECO:0000313" key="12">
    <source>
        <dbReference type="Proteomes" id="UP001154282"/>
    </source>
</evidence>
<dbReference type="FunFam" id="3.80.10.10:FF:000383">
    <property type="entry name" value="Leucine-rich repeat receptor protein kinase EMS1"/>
    <property type="match status" value="1"/>
</dbReference>
<feature type="chain" id="PRO_5043976091" description="Protein kinase domain-containing protein" evidence="9">
    <location>
        <begin position="27"/>
        <end position="920"/>
    </location>
</feature>
<dbReference type="InterPro" id="IPR001245">
    <property type="entry name" value="Ser-Thr/Tyr_kinase_cat_dom"/>
</dbReference>
<evidence type="ECO:0000256" key="3">
    <source>
        <dbReference type="ARBA" id="ARBA00022692"/>
    </source>
</evidence>
<protein>
    <recommendedName>
        <fullName evidence="10">Protein kinase domain-containing protein</fullName>
    </recommendedName>
</protein>
<dbReference type="GO" id="GO:0005524">
    <property type="term" value="F:ATP binding"/>
    <property type="evidence" value="ECO:0007669"/>
    <property type="project" value="InterPro"/>
</dbReference>
<keyword evidence="12" id="KW-1185">Reference proteome</keyword>
<accession>A0AAV0LW82</accession>
<dbReference type="GO" id="GO:0016020">
    <property type="term" value="C:membrane"/>
    <property type="evidence" value="ECO:0007669"/>
    <property type="project" value="UniProtKB-SubCell"/>
</dbReference>
<dbReference type="PANTHER" id="PTHR48007:SF81">
    <property type="entry name" value="PROTEIN KINASE DOMAIN-CONTAINING PROTEIN"/>
    <property type="match status" value="1"/>
</dbReference>
<keyword evidence="6 8" id="KW-0472">Membrane</keyword>
<feature type="domain" description="Protein kinase" evidence="10">
    <location>
        <begin position="528"/>
        <end position="812"/>
    </location>
</feature>
<evidence type="ECO:0000313" key="11">
    <source>
        <dbReference type="EMBL" id="CAI0438034.1"/>
    </source>
</evidence>
<keyword evidence="2" id="KW-0433">Leucine-rich repeat</keyword>
<dbReference type="Pfam" id="PF00560">
    <property type="entry name" value="LRR_1"/>
    <property type="match status" value="2"/>
</dbReference>
<dbReference type="EMBL" id="CAMGYJ010000006">
    <property type="protein sequence ID" value="CAI0438034.1"/>
    <property type="molecule type" value="Genomic_DNA"/>
</dbReference>
<evidence type="ECO:0000259" key="10">
    <source>
        <dbReference type="PROSITE" id="PS50011"/>
    </source>
</evidence>
<proteinExistence type="predicted"/>
<dbReference type="SUPFAM" id="SSF56112">
    <property type="entry name" value="Protein kinase-like (PK-like)"/>
    <property type="match status" value="1"/>
</dbReference>
<dbReference type="Pfam" id="PF07714">
    <property type="entry name" value="PK_Tyr_Ser-Thr"/>
    <property type="match status" value="1"/>
</dbReference>
<dbReference type="Gene3D" id="1.10.510.10">
    <property type="entry name" value="Transferase(Phosphotransferase) domain 1"/>
    <property type="match status" value="1"/>
</dbReference>
<dbReference type="Pfam" id="PF08263">
    <property type="entry name" value="LRRNT_2"/>
    <property type="match status" value="1"/>
</dbReference>
<dbReference type="InterPro" id="IPR046959">
    <property type="entry name" value="PRK1-6/SRF4-like"/>
</dbReference>
<dbReference type="SUPFAM" id="SSF52058">
    <property type="entry name" value="L domain-like"/>
    <property type="match status" value="1"/>
</dbReference>
<comment type="caution">
    <text evidence="11">The sequence shown here is derived from an EMBL/GenBank/DDBJ whole genome shotgun (WGS) entry which is preliminary data.</text>
</comment>
<dbReference type="Pfam" id="PF13855">
    <property type="entry name" value="LRR_8"/>
    <property type="match status" value="2"/>
</dbReference>
<dbReference type="PANTHER" id="PTHR48007">
    <property type="entry name" value="LEUCINE-RICH REPEAT RECEPTOR-LIKE PROTEIN KINASE PXC1"/>
    <property type="match status" value="1"/>
</dbReference>
<dbReference type="Gene3D" id="3.30.200.20">
    <property type="entry name" value="Phosphorylase Kinase, domain 1"/>
    <property type="match status" value="1"/>
</dbReference>
<evidence type="ECO:0000256" key="7">
    <source>
        <dbReference type="SAM" id="MobiDB-lite"/>
    </source>
</evidence>
<keyword evidence="4" id="KW-0677">Repeat</keyword>
<evidence type="ECO:0000256" key="2">
    <source>
        <dbReference type="ARBA" id="ARBA00022614"/>
    </source>
</evidence>
<comment type="subcellular location">
    <subcellularLocation>
        <location evidence="1">Membrane</location>
    </subcellularLocation>
</comment>
<feature type="region of interest" description="Disordered" evidence="7">
    <location>
        <begin position="848"/>
        <end position="920"/>
    </location>
</feature>
<dbReference type="PROSITE" id="PS50011">
    <property type="entry name" value="PROTEIN_KINASE_DOM"/>
    <property type="match status" value="1"/>
</dbReference>
<dbReference type="FunFam" id="3.80.10.10:FF:000561">
    <property type="entry name" value="Probable LRR receptor-like serine/threonine-protein kinase At2g16250"/>
    <property type="match status" value="1"/>
</dbReference>
<keyword evidence="5 8" id="KW-1133">Transmembrane helix</keyword>
<dbReference type="SMART" id="SM00369">
    <property type="entry name" value="LRR_TYP"/>
    <property type="match status" value="5"/>
</dbReference>
<evidence type="ECO:0000256" key="1">
    <source>
        <dbReference type="ARBA" id="ARBA00004370"/>
    </source>
</evidence>
<dbReference type="InterPro" id="IPR011009">
    <property type="entry name" value="Kinase-like_dom_sf"/>
</dbReference>
<keyword evidence="3 8" id="KW-0812">Transmembrane</keyword>
<evidence type="ECO:0000256" key="4">
    <source>
        <dbReference type="ARBA" id="ARBA00022737"/>
    </source>
</evidence>
<feature type="transmembrane region" description="Helical" evidence="8">
    <location>
        <begin position="450"/>
        <end position="474"/>
    </location>
</feature>
<dbReference type="InterPro" id="IPR001611">
    <property type="entry name" value="Leu-rich_rpt"/>
</dbReference>
<gene>
    <name evidence="11" type="ORF">LITE_LOCUS25670</name>
</gene>
<name>A0AAV0LW82_9ROSI</name>
<dbReference type="FunFam" id="1.10.510.10:FF:000448">
    <property type="entry name" value="Putative LRR receptor-like serine/threonine-protein kinase"/>
    <property type="match status" value="1"/>
</dbReference>
<dbReference type="InterPro" id="IPR000719">
    <property type="entry name" value="Prot_kinase_dom"/>
</dbReference>
<dbReference type="Gene3D" id="3.80.10.10">
    <property type="entry name" value="Ribonuclease Inhibitor"/>
    <property type="match status" value="3"/>
</dbReference>
<evidence type="ECO:0000256" key="6">
    <source>
        <dbReference type="ARBA" id="ARBA00023136"/>
    </source>
</evidence>
<dbReference type="Proteomes" id="UP001154282">
    <property type="component" value="Unassembled WGS sequence"/>
</dbReference>
<feature type="compositionally biased region" description="Gly residues" evidence="7">
    <location>
        <begin position="880"/>
        <end position="891"/>
    </location>
</feature>
<organism evidence="11 12">
    <name type="scientific">Linum tenue</name>
    <dbReference type="NCBI Taxonomy" id="586396"/>
    <lineage>
        <taxon>Eukaryota</taxon>
        <taxon>Viridiplantae</taxon>
        <taxon>Streptophyta</taxon>
        <taxon>Embryophyta</taxon>
        <taxon>Tracheophyta</taxon>
        <taxon>Spermatophyta</taxon>
        <taxon>Magnoliopsida</taxon>
        <taxon>eudicotyledons</taxon>
        <taxon>Gunneridae</taxon>
        <taxon>Pentapetalae</taxon>
        <taxon>rosids</taxon>
        <taxon>fabids</taxon>
        <taxon>Malpighiales</taxon>
        <taxon>Linaceae</taxon>
        <taxon>Linum</taxon>
    </lineage>
</organism>
<dbReference type="InterPro" id="IPR032675">
    <property type="entry name" value="LRR_dom_sf"/>
</dbReference>
<dbReference type="InterPro" id="IPR003591">
    <property type="entry name" value="Leu-rich_rpt_typical-subtyp"/>
</dbReference>
<dbReference type="FunFam" id="3.30.200.20:FF:000433">
    <property type="entry name" value="Predicted protein"/>
    <property type="match status" value="1"/>
</dbReference>
<sequence>MVDPASVKAFTIIVLNLVVLFQPTFQQQQQQQQRLSSRTERAALFQLRSSLGIRSKEWPRKVDPCLAWVGIKCDNGSVSEINISGFRRTRVGSQNPQFAVDALVNFTSLTSFNASGFMLPGSIPDWFGLTLFNLQVLDLTSCSIINAIPASLGGLTSLIRLHLAGNRLTGIIPSTLGQLLQLSVLDLSRNLFTGSITPTFGSLSNLSSLDMSSNFLAGPVPPELGTLSELTYLNLSNNSLSSSIPAELGGLVGLVDLDLTRNSLTGGLPIELSGLINLQSLLLGNNFIGGSLPTSLFANQTRLQNVVLSQNDFTGSIPGELWSMPALRLLDISGNNFTGMLPPTDLNSGNTSAAVLNISSNQFYGVLGPILRRFSSVDLSGNYFEGMVPDYVLNKASFDRNCFQNVTNQKNLFECSSFYSDQGLTFDNFGLPNSTQSGGRTSGKKSKKNLIILASVLGGLALLFLAIFIFLLLFCCRKRNGSNQRGVAVEPAPASGTAPPPPPEASINFLSLGDTFTYQQLLQATGEFNDANLIKHGHSGDIYQGILENGIPVVVKRIDLSAIKKDAYLVELAFFSKVSHSKVVPLLGHCLENENEKFLVYKYMPNGDLASSLFRKTSSEDDTLQSLDWITRLKIAIGAAEALCCLHHECTPPIVHRDVQASSILLDDKFEVRLGSLNEVHAQEADVHQSRITRLLRLPSSDQGTSGQQTATCAYDVYCFGKVLLELVTGNIGISAASDTQLKEWLEQIIPNISMYEKDLVVKIVDPSLIIDEDLLEEVWAMAIVARSCLNPKPSRRPLMRYILKALENPLKVVREETTDSARLRTSSRGSWNAAVFGSWRQASDVTVVPATASTSRRPEGGGGSFKRSATSKSNSQSQGSGGGQNGGGGEHSSSRRRHSRDIFPEPSEGQQDIERQEHD</sequence>
<evidence type="ECO:0000256" key="9">
    <source>
        <dbReference type="SAM" id="SignalP"/>
    </source>
</evidence>
<dbReference type="InterPro" id="IPR013210">
    <property type="entry name" value="LRR_N_plant-typ"/>
</dbReference>
<keyword evidence="9" id="KW-0732">Signal</keyword>
<dbReference type="GO" id="GO:0004672">
    <property type="term" value="F:protein kinase activity"/>
    <property type="evidence" value="ECO:0007669"/>
    <property type="project" value="InterPro"/>
</dbReference>
<evidence type="ECO:0000256" key="8">
    <source>
        <dbReference type="SAM" id="Phobius"/>
    </source>
</evidence>
<dbReference type="AlphaFoldDB" id="A0AAV0LW82"/>